<dbReference type="STRING" id="1379680.GCA_001612615_06268"/>
<dbReference type="Gene3D" id="3.40.50.1820">
    <property type="entry name" value="alpha/beta hydrolase"/>
    <property type="match status" value="1"/>
</dbReference>
<evidence type="ECO:0000259" key="2">
    <source>
        <dbReference type="Pfam" id="PF00561"/>
    </source>
</evidence>
<dbReference type="GO" id="GO:0003824">
    <property type="term" value="F:catalytic activity"/>
    <property type="evidence" value="ECO:0007669"/>
    <property type="project" value="InterPro"/>
</dbReference>
<feature type="region of interest" description="Disordered" evidence="1">
    <location>
        <begin position="273"/>
        <end position="295"/>
    </location>
</feature>
<dbReference type="PRINTS" id="PR00412">
    <property type="entry name" value="EPOXHYDRLASE"/>
</dbReference>
<dbReference type="InterPro" id="IPR000639">
    <property type="entry name" value="Epox_hydrolase-like"/>
</dbReference>
<organism evidence="3 4">
    <name type="scientific">Nocardia amikacinitolerans</name>
    <dbReference type="NCBI Taxonomy" id="756689"/>
    <lineage>
        <taxon>Bacteria</taxon>
        <taxon>Bacillati</taxon>
        <taxon>Actinomycetota</taxon>
        <taxon>Actinomycetes</taxon>
        <taxon>Mycobacteriales</taxon>
        <taxon>Nocardiaceae</taxon>
        <taxon>Nocardia</taxon>
    </lineage>
</organism>
<sequence length="295" mass="32094">MAIFAHQGRTVVFDRIGSGPPIVLLHNAGTQRHIWDDQVAVLKRDHEVFALDLPGYGESEQPATGYRLEEYVRMLGAFLDAHDLSDVVLIGNCLGSATSLGYAMAHPSNVRALVLVSPLTRNTVRKGESAGLAWVDAKLPLAPIAKRLALPDRVISLIIANQLGARGRRLGMQHSRRLKAHWGDRGRLQALHGLVQDFPNFRVLDEFTPGPAFPPICTIWGKQNHILSASAGAVLDRTLRPHTSVVLPDCGHLPMVEDPATVTAAITEFLAAPEIRPHGGRRPHAPRADSLPRSS</sequence>
<feature type="domain" description="AB hydrolase-1" evidence="2">
    <location>
        <begin position="20"/>
        <end position="118"/>
    </location>
</feature>
<dbReference type="InterPro" id="IPR000073">
    <property type="entry name" value="AB_hydrolase_1"/>
</dbReference>
<keyword evidence="4" id="KW-1185">Reference proteome</keyword>
<dbReference type="PANTHER" id="PTHR46438">
    <property type="entry name" value="ALPHA/BETA-HYDROLASES SUPERFAMILY PROTEIN"/>
    <property type="match status" value="1"/>
</dbReference>
<dbReference type="AlphaFoldDB" id="A0A285L6C1"/>
<dbReference type="PANTHER" id="PTHR46438:SF11">
    <property type="entry name" value="LIPASE-RELATED"/>
    <property type="match status" value="1"/>
</dbReference>
<evidence type="ECO:0000313" key="4">
    <source>
        <dbReference type="Proteomes" id="UP000219565"/>
    </source>
</evidence>
<gene>
    <name evidence="3" type="ORF">SAMN04244553_2037</name>
</gene>
<dbReference type="Pfam" id="PF00561">
    <property type="entry name" value="Abhydrolase_1"/>
    <property type="match status" value="1"/>
</dbReference>
<dbReference type="EMBL" id="OBEG01000002">
    <property type="protein sequence ID" value="SNY80468.1"/>
    <property type="molecule type" value="Genomic_DNA"/>
</dbReference>
<dbReference type="InterPro" id="IPR029058">
    <property type="entry name" value="AB_hydrolase_fold"/>
</dbReference>
<evidence type="ECO:0000256" key="1">
    <source>
        <dbReference type="SAM" id="MobiDB-lite"/>
    </source>
</evidence>
<evidence type="ECO:0000313" key="3">
    <source>
        <dbReference type="EMBL" id="SNY80468.1"/>
    </source>
</evidence>
<dbReference type="SUPFAM" id="SSF53474">
    <property type="entry name" value="alpha/beta-Hydrolases"/>
    <property type="match status" value="1"/>
</dbReference>
<dbReference type="RefSeq" id="WP_179830823.1">
    <property type="nucleotide sequence ID" value="NZ_JAMTCV010000001.1"/>
</dbReference>
<protein>
    <submittedName>
        <fullName evidence="3">Pimeloyl-ACP methyl ester carboxylesterase</fullName>
    </submittedName>
</protein>
<dbReference type="PRINTS" id="PR00111">
    <property type="entry name" value="ABHYDROLASE"/>
</dbReference>
<proteinExistence type="predicted"/>
<reference evidence="3 4" key="1">
    <citation type="submission" date="2017-09" db="EMBL/GenBank/DDBJ databases">
        <authorList>
            <person name="Ehlers B."/>
            <person name="Leendertz F.H."/>
        </authorList>
    </citation>
    <scope>NUCLEOTIDE SEQUENCE [LARGE SCALE GENOMIC DNA]</scope>
    <source>
        <strain evidence="3 4">DSM 45537</strain>
    </source>
</reference>
<name>A0A285L6C1_9NOCA</name>
<accession>A0A285L6C1</accession>
<dbReference type="Proteomes" id="UP000219565">
    <property type="component" value="Unassembled WGS sequence"/>
</dbReference>